<dbReference type="AlphaFoldDB" id="A0A1I7HRJ5"/>
<dbReference type="EMBL" id="QAOK01000023">
    <property type="protein sequence ID" value="PTQ79726.1"/>
    <property type="molecule type" value="Genomic_DNA"/>
</dbReference>
<evidence type="ECO:0000313" key="2">
    <source>
        <dbReference type="EMBL" id="PTQ79726.1"/>
    </source>
</evidence>
<evidence type="ECO:0000313" key="5">
    <source>
        <dbReference type="Proteomes" id="UP000244152"/>
    </source>
</evidence>
<organism evidence="3 4">
    <name type="scientific">Nitrosospira multiformis</name>
    <dbReference type="NCBI Taxonomy" id="1231"/>
    <lineage>
        <taxon>Bacteria</taxon>
        <taxon>Pseudomonadati</taxon>
        <taxon>Pseudomonadota</taxon>
        <taxon>Betaproteobacteria</taxon>
        <taxon>Nitrosomonadales</taxon>
        <taxon>Nitrosomonadaceae</taxon>
        <taxon>Nitrosospira</taxon>
    </lineage>
</organism>
<dbReference type="Proteomes" id="UP000244152">
    <property type="component" value="Unassembled WGS sequence"/>
</dbReference>
<gene>
    <name evidence="2" type="ORF">C8R21_1239</name>
    <name evidence="3" type="ORF">SAMN05216417_11152</name>
</gene>
<name>A0A1I7HRJ5_9PROT</name>
<dbReference type="Proteomes" id="UP000182649">
    <property type="component" value="Unassembled WGS sequence"/>
</dbReference>
<accession>A0A1I7HRJ5</accession>
<reference evidence="3 4" key="1">
    <citation type="submission" date="2016-10" db="EMBL/GenBank/DDBJ databases">
        <authorList>
            <person name="de Groot N.N."/>
        </authorList>
    </citation>
    <scope>NUCLEOTIDE SEQUENCE [LARGE SCALE GENOMIC DNA]</scope>
    <source>
        <strain evidence="3 4">Nl14</strain>
    </source>
</reference>
<evidence type="ECO:0000313" key="3">
    <source>
        <dbReference type="EMBL" id="SFU63365.1"/>
    </source>
</evidence>
<evidence type="ECO:0000256" key="1">
    <source>
        <dbReference type="SAM" id="MobiDB-lite"/>
    </source>
</evidence>
<sequence length="79" mass="8747">MISLSLIQDETYNLRHSRGEEKVECDTARLAHVARDTVCFDRPPMPSGNGKGKLSNPREATDADRRSGASFRTQGLDRG</sequence>
<feature type="region of interest" description="Disordered" evidence="1">
    <location>
        <begin position="39"/>
        <end position="79"/>
    </location>
</feature>
<protein>
    <submittedName>
        <fullName evidence="3">Uncharacterized protein</fullName>
    </submittedName>
</protein>
<reference evidence="2 5" key="2">
    <citation type="submission" date="2018-04" db="EMBL/GenBank/DDBJ databases">
        <title>Active sludge and wastewater microbial communities from Klosterneuburg, Austria.</title>
        <authorList>
            <person name="Wagner M."/>
        </authorList>
    </citation>
    <scope>NUCLEOTIDE SEQUENCE [LARGE SCALE GENOMIC DNA]</scope>
    <source>
        <strain evidence="2 5">Nl12</strain>
    </source>
</reference>
<proteinExistence type="predicted"/>
<evidence type="ECO:0000313" key="4">
    <source>
        <dbReference type="Proteomes" id="UP000182649"/>
    </source>
</evidence>
<dbReference type="EMBL" id="FPBZ01000011">
    <property type="protein sequence ID" value="SFU63365.1"/>
    <property type="molecule type" value="Genomic_DNA"/>
</dbReference>